<keyword evidence="2" id="KW-1185">Reference proteome</keyword>
<organism evidence="1 2">
    <name type="scientific">Camellia lanceoleosa</name>
    <dbReference type="NCBI Taxonomy" id="1840588"/>
    <lineage>
        <taxon>Eukaryota</taxon>
        <taxon>Viridiplantae</taxon>
        <taxon>Streptophyta</taxon>
        <taxon>Embryophyta</taxon>
        <taxon>Tracheophyta</taxon>
        <taxon>Spermatophyta</taxon>
        <taxon>Magnoliopsida</taxon>
        <taxon>eudicotyledons</taxon>
        <taxon>Gunneridae</taxon>
        <taxon>Pentapetalae</taxon>
        <taxon>asterids</taxon>
        <taxon>Ericales</taxon>
        <taxon>Theaceae</taxon>
        <taxon>Camellia</taxon>
    </lineage>
</organism>
<gene>
    <name evidence="1" type="ORF">LOK49_LG02G02463</name>
</gene>
<accession>A0ACC0IIN9</accession>
<sequence length="90" mass="10435">MHFFLLVFQLVFAILHFNWFVDVTGITRGKCFQVPGAEGNFVCIKDIVYKKLDISMLPFPTYFAPKDENKEELEPLVADLEEMDPFMAID</sequence>
<protein>
    <submittedName>
        <fullName evidence="1">Uncharacterized protein</fullName>
    </submittedName>
</protein>
<evidence type="ECO:0000313" key="2">
    <source>
        <dbReference type="Proteomes" id="UP001060215"/>
    </source>
</evidence>
<reference evidence="1 2" key="1">
    <citation type="journal article" date="2022" name="Plant J.">
        <title>Chromosome-level genome of Camellia lanceoleosa provides a valuable resource for understanding genome evolution and self-incompatibility.</title>
        <authorList>
            <person name="Gong W."/>
            <person name="Xiao S."/>
            <person name="Wang L."/>
            <person name="Liao Z."/>
            <person name="Chang Y."/>
            <person name="Mo W."/>
            <person name="Hu G."/>
            <person name="Li W."/>
            <person name="Zhao G."/>
            <person name="Zhu H."/>
            <person name="Hu X."/>
            <person name="Ji K."/>
            <person name="Xiang X."/>
            <person name="Song Q."/>
            <person name="Yuan D."/>
            <person name="Jin S."/>
            <person name="Zhang L."/>
        </authorList>
    </citation>
    <scope>NUCLEOTIDE SEQUENCE [LARGE SCALE GENOMIC DNA]</scope>
    <source>
        <strain evidence="1">SQ_2022a</strain>
    </source>
</reference>
<dbReference type="Proteomes" id="UP001060215">
    <property type="component" value="Chromosome 3"/>
</dbReference>
<proteinExistence type="predicted"/>
<comment type="caution">
    <text evidence="1">The sequence shown here is derived from an EMBL/GenBank/DDBJ whole genome shotgun (WGS) entry which is preliminary data.</text>
</comment>
<evidence type="ECO:0000313" key="1">
    <source>
        <dbReference type="EMBL" id="KAI8024747.1"/>
    </source>
</evidence>
<name>A0ACC0IIN9_9ERIC</name>
<dbReference type="EMBL" id="CM045760">
    <property type="protein sequence ID" value="KAI8024747.1"/>
    <property type="molecule type" value="Genomic_DNA"/>
</dbReference>